<proteinExistence type="inferred from homology"/>
<protein>
    <recommendedName>
        <fullName evidence="3">Flagellar motor switch protein FliN-like C-terminal domain-containing protein</fullName>
    </recommendedName>
</protein>
<dbReference type="GO" id="GO:0071978">
    <property type="term" value="P:bacterial-type flagellum-dependent swarming motility"/>
    <property type="evidence" value="ECO:0007669"/>
    <property type="project" value="TreeGrafter"/>
</dbReference>
<dbReference type="Proteomes" id="UP000425817">
    <property type="component" value="Chromosome"/>
</dbReference>
<evidence type="ECO:0000256" key="2">
    <source>
        <dbReference type="SAM" id="MobiDB-lite"/>
    </source>
</evidence>
<evidence type="ECO:0000259" key="3">
    <source>
        <dbReference type="Pfam" id="PF01052"/>
    </source>
</evidence>
<feature type="region of interest" description="Disordered" evidence="2">
    <location>
        <begin position="1"/>
        <end position="42"/>
    </location>
</feature>
<evidence type="ECO:0000256" key="1">
    <source>
        <dbReference type="ARBA" id="ARBA00009226"/>
    </source>
</evidence>
<comment type="similarity">
    <text evidence="1">Belongs to the FliN/MopA/SpaO family.</text>
</comment>
<dbReference type="GO" id="GO:0050918">
    <property type="term" value="P:positive chemotaxis"/>
    <property type="evidence" value="ECO:0007669"/>
    <property type="project" value="TreeGrafter"/>
</dbReference>
<dbReference type="Gene3D" id="2.30.330.10">
    <property type="entry name" value="SpoA-like"/>
    <property type="match status" value="1"/>
</dbReference>
<dbReference type="AlphaFoldDB" id="A0A6I6HBB4"/>
<dbReference type="PANTHER" id="PTHR30034">
    <property type="entry name" value="FLAGELLAR MOTOR SWITCH PROTEIN FLIM"/>
    <property type="match status" value="1"/>
</dbReference>
<feature type="domain" description="Flagellar motor switch protein FliN-like C-terminal" evidence="3">
    <location>
        <begin position="73"/>
        <end position="141"/>
    </location>
</feature>
<dbReference type="Pfam" id="PF01052">
    <property type="entry name" value="FliMN_C"/>
    <property type="match status" value="1"/>
</dbReference>
<name>A0A6I6HBB4_VARPD</name>
<dbReference type="InterPro" id="IPR001543">
    <property type="entry name" value="FliN-like_C"/>
</dbReference>
<dbReference type="InterPro" id="IPR001172">
    <property type="entry name" value="FliN_T3SS_HrcQb"/>
</dbReference>
<sequence>MTTALEGIATDNRIGASGTASDGRGENRTRPMLGSGSPPTAQIIALPDLHAGQHDEGANPTGDGTILKDWNPLHQIRAKLQVCVGEATLSVGELLGAKEHQVLRLDREIDQAVDLTIEGRVVARGQLVAVDGHFAVRLTELPVSLALGSGS</sequence>
<dbReference type="RefSeq" id="WP_157613620.1">
    <property type="nucleotide sequence ID" value="NZ_CP046622.1"/>
</dbReference>
<dbReference type="PANTHER" id="PTHR30034:SF6">
    <property type="entry name" value="YOP PROTEINS TRANSLOCATION PROTEIN Q"/>
    <property type="match status" value="1"/>
</dbReference>
<organism evidence="4 5">
    <name type="scientific">Variovorax paradoxus</name>
    <dbReference type="NCBI Taxonomy" id="34073"/>
    <lineage>
        <taxon>Bacteria</taxon>
        <taxon>Pseudomonadati</taxon>
        <taxon>Pseudomonadota</taxon>
        <taxon>Betaproteobacteria</taxon>
        <taxon>Burkholderiales</taxon>
        <taxon>Comamonadaceae</taxon>
        <taxon>Variovorax</taxon>
    </lineage>
</organism>
<reference evidence="4 5" key="1">
    <citation type="submission" date="2019-12" db="EMBL/GenBank/DDBJ databases">
        <title>Hybrid Genome Assemblies of two High G+C Isolates from Undergraduate Microbiology Courses.</title>
        <authorList>
            <person name="Ne Ville C.J."/>
            <person name="Enright D."/>
            <person name="Hernandez I."/>
            <person name="Dodsworth J."/>
            <person name="Orwin P.M."/>
        </authorList>
    </citation>
    <scope>NUCLEOTIDE SEQUENCE [LARGE SCALE GENOMIC DNA]</scope>
    <source>
        <strain evidence="4 5">CSUSB</strain>
    </source>
</reference>
<dbReference type="OrthoDB" id="8820851at2"/>
<dbReference type="InterPro" id="IPR036429">
    <property type="entry name" value="SpoA-like_sf"/>
</dbReference>
<accession>A0A6I6HBB4</accession>
<dbReference type="GO" id="GO:0009425">
    <property type="term" value="C:bacterial-type flagellum basal body"/>
    <property type="evidence" value="ECO:0007669"/>
    <property type="project" value="InterPro"/>
</dbReference>
<dbReference type="GO" id="GO:0003774">
    <property type="term" value="F:cytoskeletal motor activity"/>
    <property type="evidence" value="ECO:0007669"/>
    <property type="project" value="InterPro"/>
</dbReference>
<dbReference type="PRINTS" id="PR00956">
    <property type="entry name" value="FLGMOTORFLIN"/>
</dbReference>
<evidence type="ECO:0000313" key="5">
    <source>
        <dbReference type="Proteomes" id="UP000425817"/>
    </source>
</evidence>
<dbReference type="EMBL" id="CP046622">
    <property type="protein sequence ID" value="QGW82256.1"/>
    <property type="molecule type" value="Genomic_DNA"/>
</dbReference>
<gene>
    <name evidence="4" type="ORF">GOQ09_11990</name>
</gene>
<evidence type="ECO:0000313" key="4">
    <source>
        <dbReference type="EMBL" id="QGW82256.1"/>
    </source>
</evidence>
<dbReference type="SUPFAM" id="SSF101801">
    <property type="entry name" value="Surface presentation of antigens (SPOA)"/>
    <property type="match status" value="1"/>
</dbReference>